<dbReference type="InterPro" id="IPR017871">
    <property type="entry name" value="ABC_transporter-like_CS"/>
</dbReference>
<gene>
    <name evidence="12" type="primary">cydD_1</name>
    <name evidence="12" type="ORF">SDC9_13576</name>
</gene>
<feature type="transmembrane region" description="Helical" evidence="9">
    <location>
        <begin position="238"/>
        <end position="266"/>
    </location>
</feature>
<dbReference type="SUPFAM" id="SSF52540">
    <property type="entry name" value="P-loop containing nucleoside triphosphate hydrolases"/>
    <property type="match status" value="1"/>
</dbReference>
<dbReference type="NCBIfam" id="TIGR02857">
    <property type="entry name" value="CydD"/>
    <property type="match status" value="1"/>
</dbReference>
<evidence type="ECO:0000259" key="10">
    <source>
        <dbReference type="PROSITE" id="PS50893"/>
    </source>
</evidence>
<dbReference type="InterPro" id="IPR003593">
    <property type="entry name" value="AAA+_ATPase"/>
</dbReference>
<feature type="transmembrane region" description="Helical" evidence="9">
    <location>
        <begin position="58"/>
        <end position="85"/>
    </location>
</feature>
<evidence type="ECO:0000256" key="7">
    <source>
        <dbReference type="ARBA" id="ARBA00022989"/>
    </source>
</evidence>
<reference evidence="12" key="1">
    <citation type="submission" date="2019-08" db="EMBL/GenBank/DDBJ databases">
        <authorList>
            <person name="Kucharzyk K."/>
            <person name="Murdoch R.W."/>
            <person name="Higgins S."/>
            <person name="Loffler F."/>
        </authorList>
    </citation>
    <scope>NUCLEOTIDE SEQUENCE</scope>
</reference>
<dbReference type="EMBL" id="VSSQ01000039">
    <property type="protein sequence ID" value="MPL67873.1"/>
    <property type="molecule type" value="Genomic_DNA"/>
</dbReference>
<dbReference type="InterPro" id="IPR011527">
    <property type="entry name" value="ABC1_TM_dom"/>
</dbReference>
<protein>
    <submittedName>
        <fullName evidence="12">ATP-binding/permease protein CydD</fullName>
    </submittedName>
</protein>
<feature type="transmembrane region" description="Helical" evidence="9">
    <location>
        <begin position="133"/>
        <end position="154"/>
    </location>
</feature>
<keyword evidence="5" id="KW-0547">Nucleotide-binding</keyword>
<sequence length="576" mass="61913">MLDKRLLRQASGQGSRFAALIGLGLTGAVFAVLQAGFITKIINGVFLEGLDLPDMSDWLAFLLVVIVSRAIIIWITGLLAHSLAVTIKAAIRKKLVEQVFAAGPVRMGAVPAGDLTNTIVQGIENLEAYFSRYIPQLAAAVLIPVFILCIAVPLDMTSAAIMMVTAPLIPVFMALIGQMAERRNKQQWDKLSRLSAHFLDVLRGLSTLKMFGRSKEQAAVIARMSADFRETTLGVLKIAFLSSLVLELFTTISIALIAVSVGLRLLYGQMDFNNAFFLLLLAPEFYLPLRQLGSHFHAGMAGTAAAESIFPLLTLATSEKADNEYEKIDCQDGIGARFNNVCYTYQGGGRAALDGLSFEIKTGTKVALVGPSGAGKSTVINLLLGFVQADSGAITVNGVALDRLNREEWLANIAYVPQFPHLFYGTIADNIRLGKQTADMTEIIAAAQAAGAHDFIDTLPDGYQTIVGEGGHGLSGGQRQRLAIARAFLRDAPFLILDEATASLDPYSEEIVQQAIERLMAGRTVLVAAHRLTTVTHADRIIVLDKGQAVEQGTHAELLAQKGLYATLLAAFASEV</sequence>
<evidence type="ECO:0000256" key="4">
    <source>
        <dbReference type="ARBA" id="ARBA00022692"/>
    </source>
</evidence>
<feature type="transmembrane region" description="Helical" evidence="9">
    <location>
        <begin position="20"/>
        <end position="38"/>
    </location>
</feature>
<feature type="domain" description="ABC transmembrane type-1" evidence="11">
    <location>
        <begin position="18"/>
        <end position="301"/>
    </location>
</feature>
<dbReference type="SMART" id="SM00382">
    <property type="entry name" value="AAA"/>
    <property type="match status" value="1"/>
</dbReference>
<dbReference type="Gene3D" id="1.20.1560.10">
    <property type="entry name" value="ABC transporter type 1, transmembrane domain"/>
    <property type="match status" value="1"/>
</dbReference>
<comment type="caution">
    <text evidence="12">The sequence shown here is derived from an EMBL/GenBank/DDBJ whole genome shotgun (WGS) entry which is preliminary data.</text>
</comment>
<evidence type="ECO:0000256" key="6">
    <source>
        <dbReference type="ARBA" id="ARBA00022840"/>
    </source>
</evidence>
<evidence type="ECO:0000259" key="11">
    <source>
        <dbReference type="PROSITE" id="PS50929"/>
    </source>
</evidence>
<dbReference type="Pfam" id="PF00005">
    <property type="entry name" value="ABC_tran"/>
    <property type="match status" value="1"/>
</dbReference>
<evidence type="ECO:0000256" key="3">
    <source>
        <dbReference type="ARBA" id="ARBA00022475"/>
    </source>
</evidence>
<dbReference type="GO" id="GO:0140359">
    <property type="term" value="F:ABC-type transporter activity"/>
    <property type="evidence" value="ECO:0007669"/>
    <property type="project" value="InterPro"/>
</dbReference>
<dbReference type="PROSITE" id="PS00211">
    <property type="entry name" value="ABC_TRANSPORTER_1"/>
    <property type="match status" value="1"/>
</dbReference>
<keyword evidence="2" id="KW-0813">Transport</keyword>
<evidence type="ECO:0000256" key="1">
    <source>
        <dbReference type="ARBA" id="ARBA00004651"/>
    </source>
</evidence>
<evidence type="ECO:0000313" key="12">
    <source>
        <dbReference type="EMBL" id="MPL67873.1"/>
    </source>
</evidence>
<dbReference type="InterPro" id="IPR003439">
    <property type="entry name" value="ABC_transporter-like_ATP-bd"/>
</dbReference>
<dbReference type="PROSITE" id="PS50929">
    <property type="entry name" value="ABC_TM1F"/>
    <property type="match status" value="1"/>
</dbReference>
<proteinExistence type="predicted"/>
<dbReference type="Pfam" id="PF00664">
    <property type="entry name" value="ABC_membrane"/>
    <property type="match status" value="1"/>
</dbReference>
<evidence type="ECO:0000256" key="8">
    <source>
        <dbReference type="ARBA" id="ARBA00023136"/>
    </source>
</evidence>
<name>A0A644TLQ7_9ZZZZ</name>
<dbReference type="GO" id="GO:0042883">
    <property type="term" value="P:cysteine transport"/>
    <property type="evidence" value="ECO:0007669"/>
    <property type="project" value="InterPro"/>
</dbReference>
<dbReference type="InterPro" id="IPR039421">
    <property type="entry name" value="Type_1_exporter"/>
</dbReference>
<feature type="transmembrane region" description="Helical" evidence="9">
    <location>
        <begin position="160"/>
        <end position="180"/>
    </location>
</feature>
<dbReference type="GO" id="GO:0005886">
    <property type="term" value="C:plasma membrane"/>
    <property type="evidence" value="ECO:0007669"/>
    <property type="project" value="UniProtKB-SubCell"/>
</dbReference>
<evidence type="ECO:0000256" key="9">
    <source>
        <dbReference type="SAM" id="Phobius"/>
    </source>
</evidence>
<keyword evidence="3" id="KW-1003">Cell membrane</keyword>
<dbReference type="Gene3D" id="3.40.50.300">
    <property type="entry name" value="P-loop containing nucleotide triphosphate hydrolases"/>
    <property type="match status" value="1"/>
</dbReference>
<comment type="subcellular location">
    <subcellularLocation>
        <location evidence="1">Cell membrane</location>
        <topology evidence="1">Multi-pass membrane protein</topology>
    </subcellularLocation>
</comment>
<keyword evidence="4 9" id="KW-0812">Transmembrane</keyword>
<dbReference type="CDD" id="cd18584">
    <property type="entry name" value="ABC_6TM_AarD_CydD"/>
    <property type="match status" value="1"/>
</dbReference>
<dbReference type="SUPFAM" id="SSF90123">
    <property type="entry name" value="ABC transporter transmembrane region"/>
    <property type="match status" value="1"/>
</dbReference>
<keyword evidence="6 12" id="KW-0067">ATP-binding</keyword>
<dbReference type="FunFam" id="3.40.50.300:FF:000221">
    <property type="entry name" value="Multidrug ABC transporter ATP-binding protein"/>
    <property type="match status" value="1"/>
</dbReference>
<dbReference type="AlphaFoldDB" id="A0A644TLQ7"/>
<accession>A0A644TLQ7</accession>
<dbReference type="PANTHER" id="PTHR24221">
    <property type="entry name" value="ATP-BINDING CASSETTE SUB-FAMILY B"/>
    <property type="match status" value="1"/>
</dbReference>
<dbReference type="InterPro" id="IPR014216">
    <property type="entry name" value="ABC_transptr_CydD"/>
</dbReference>
<dbReference type="GO" id="GO:0005524">
    <property type="term" value="F:ATP binding"/>
    <property type="evidence" value="ECO:0007669"/>
    <property type="project" value="UniProtKB-KW"/>
</dbReference>
<evidence type="ECO:0000256" key="5">
    <source>
        <dbReference type="ARBA" id="ARBA00022741"/>
    </source>
</evidence>
<evidence type="ECO:0000256" key="2">
    <source>
        <dbReference type="ARBA" id="ARBA00022448"/>
    </source>
</evidence>
<dbReference type="InterPro" id="IPR036640">
    <property type="entry name" value="ABC1_TM_sf"/>
</dbReference>
<dbReference type="PANTHER" id="PTHR24221:SF590">
    <property type="entry name" value="COMPONENT LINKED WITH THE ASSEMBLY OF CYTOCHROME' TRANSPORT TRANSMEMBRANE ATP-BINDING PROTEIN ABC TRANSPORTER CYDD-RELATED"/>
    <property type="match status" value="1"/>
</dbReference>
<dbReference type="InterPro" id="IPR027417">
    <property type="entry name" value="P-loop_NTPase"/>
</dbReference>
<dbReference type="GO" id="GO:0016887">
    <property type="term" value="F:ATP hydrolysis activity"/>
    <property type="evidence" value="ECO:0007669"/>
    <property type="project" value="InterPro"/>
</dbReference>
<keyword evidence="7 9" id="KW-1133">Transmembrane helix</keyword>
<organism evidence="12">
    <name type="scientific">bioreactor metagenome</name>
    <dbReference type="NCBI Taxonomy" id="1076179"/>
    <lineage>
        <taxon>unclassified sequences</taxon>
        <taxon>metagenomes</taxon>
        <taxon>ecological metagenomes</taxon>
    </lineage>
</organism>
<keyword evidence="8 9" id="KW-0472">Membrane</keyword>
<feature type="domain" description="ABC transporter" evidence="10">
    <location>
        <begin position="336"/>
        <end position="571"/>
    </location>
</feature>
<dbReference type="PROSITE" id="PS50893">
    <property type="entry name" value="ABC_TRANSPORTER_2"/>
    <property type="match status" value="1"/>
</dbReference>